<evidence type="ECO:0000256" key="1">
    <source>
        <dbReference type="PROSITE-ProRule" id="PRU00339"/>
    </source>
</evidence>
<reference evidence="2 3" key="1">
    <citation type="submission" date="2024-03" db="EMBL/GenBank/DDBJ databases">
        <title>Ignisphaera cupida sp. nov., a hyperthermophilic hydrolytic archaeon from a hot spring of Kamchatka, and proposal of Ignisphaeraceae fam. nov.</title>
        <authorList>
            <person name="Podosokorskaya O.A."/>
            <person name="Elcheninov A.G."/>
            <person name="Maltseva A.I."/>
            <person name="Zayulina K.S."/>
            <person name="Novikov A."/>
            <person name="Merkel A.Y."/>
        </authorList>
    </citation>
    <scope>NUCLEOTIDE SEQUENCE [LARGE SCALE GENOMIC DNA]</scope>
    <source>
        <strain evidence="2 3">38H-sp</strain>
    </source>
</reference>
<sequence>MINKHEKNELESLWNDSDYWKIIDKTEELLINDPLNTLYINFNAISYLAVAFSVPDNSTSQLYISKAVLRIRKFLFLENDANLRIYFYYLLGKAYFLKGDSYLDLSEKYLLYAYNKKYESADIEQYLGLLYSKKKKYQDSNLFLEKAYSKLPSDMIKLAISKNYFYMGDFNKALNSVDTVLTNNNKEAAIYWDALLLKGEILYENKEYDNAKKIFDILIANNKHNALAYYFVGEIAFASGNKIEARALWRKALKYDSDNHDIISRLKETDGGF</sequence>
<evidence type="ECO:0000313" key="3">
    <source>
        <dbReference type="Proteomes" id="UP001466331"/>
    </source>
</evidence>
<dbReference type="RefSeq" id="WP_420069192.1">
    <property type="nucleotide sequence ID" value="NZ_JBCHKQ010000002.1"/>
</dbReference>
<keyword evidence="1" id="KW-0802">TPR repeat</keyword>
<keyword evidence="3" id="KW-1185">Reference proteome</keyword>
<comment type="caution">
    <text evidence="2">The sequence shown here is derived from an EMBL/GenBank/DDBJ whole genome shotgun (WGS) entry which is preliminary data.</text>
</comment>
<dbReference type="InterPro" id="IPR019734">
    <property type="entry name" value="TPR_rpt"/>
</dbReference>
<gene>
    <name evidence="2" type="ORF">WKV44_04205</name>
</gene>
<dbReference type="InterPro" id="IPR011990">
    <property type="entry name" value="TPR-like_helical_dom_sf"/>
</dbReference>
<dbReference type="SUPFAM" id="SSF48452">
    <property type="entry name" value="TPR-like"/>
    <property type="match status" value="2"/>
</dbReference>
<dbReference type="EMBL" id="JBCHKQ010000002">
    <property type="protein sequence ID" value="MEM5947742.1"/>
    <property type="molecule type" value="Genomic_DNA"/>
</dbReference>
<proteinExistence type="predicted"/>
<dbReference type="Pfam" id="PF13432">
    <property type="entry name" value="TPR_16"/>
    <property type="match status" value="1"/>
</dbReference>
<name>A0ABU9UAP5_9SPIR</name>
<protein>
    <submittedName>
        <fullName evidence="2">Tetratricopeptide repeat protein</fullName>
    </submittedName>
</protein>
<organism evidence="2 3">
    <name type="scientific">Rarispira pelagica</name>
    <dbReference type="NCBI Taxonomy" id="3141764"/>
    <lineage>
        <taxon>Bacteria</taxon>
        <taxon>Pseudomonadati</taxon>
        <taxon>Spirochaetota</taxon>
        <taxon>Spirochaetia</taxon>
        <taxon>Winmispirales</taxon>
        <taxon>Winmispiraceae</taxon>
        <taxon>Rarispira</taxon>
    </lineage>
</organism>
<dbReference type="Proteomes" id="UP001466331">
    <property type="component" value="Unassembled WGS sequence"/>
</dbReference>
<dbReference type="SMART" id="SM00028">
    <property type="entry name" value="TPR"/>
    <property type="match status" value="3"/>
</dbReference>
<accession>A0ABU9UAP5</accession>
<feature type="repeat" description="TPR" evidence="1">
    <location>
        <begin position="226"/>
        <end position="259"/>
    </location>
</feature>
<evidence type="ECO:0000313" key="2">
    <source>
        <dbReference type="EMBL" id="MEM5947742.1"/>
    </source>
</evidence>
<dbReference type="Gene3D" id="1.25.40.10">
    <property type="entry name" value="Tetratricopeptide repeat domain"/>
    <property type="match status" value="1"/>
</dbReference>
<dbReference type="PROSITE" id="PS50005">
    <property type="entry name" value="TPR"/>
    <property type="match status" value="1"/>
</dbReference>